<dbReference type="AlphaFoldDB" id="A0A0C3QLT7"/>
<gene>
    <name evidence="1" type="ORF">M407DRAFT_243297</name>
</gene>
<dbReference type="Proteomes" id="UP000054248">
    <property type="component" value="Unassembled WGS sequence"/>
</dbReference>
<accession>A0A0C3QLT7</accession>
<proteinExistence type="predicted"/>
<evidence type="ECO:0000313" key="2">
    <source>
        <dbReference type="Proteomes" id="UP000054248"/>
    </source>
</evidence>
<keyword evidence="2" id="KW-1185">Reference proteome</keyword>
<sequence length="60" mass="6910">MRSYEGHVMDSVTPTSARQSVGARDQLDLTQLIPPSTARWRLMSHIITCWEILWRLVVIS</sequence>
<evidence type="ECO:0000313" key="1">
    <source>
        <dbReference type="EMBL" id="KIO27669.1"/>
    </source>
</evidence>
<organism evidence="1 2">
    <name type="scientific">Tulasnella calospora MUT 4182</name>
    <dbReference type="NCBI Taxonomy" id="1051891"/>
    <lineage>
        <taxon>Eukaryota</taxon>
        <taxon>Fungi</taxon>
        <taxon>Dikarya</taxon>
        <taxon>Basidiomycota</taxon>
        <taxon>Agaricomycotina</taxon>
        <taxon>Agaricomycetes</taxon>
        <taxon>Cantharellales</taxon>
        <taxon>Tulasnellaceae</taxon>
        <taxon>Tulasnella</taxon>
    </lineage>
</organism>
<dbReference type="EMBL" id="KN823005">
    <property type="protein sequence ID" value="KIO27669.1"/>
    <property type="molecule type" value="Genomic_DNA"/>
</dbReference>
<dbReference type="HOGENOM" id="CLU_2943564_0_0_1"/>
<reference evidence="1 2" key="1">
    <citation type="submission" date="2014-04" db="EMBL/GenBank/DDBJ databases">
        <authorList>
            <consortium name="DOE Joint Genome Institute"/>
            <person name="Kuo A."/>
            <person name="Girlanda M."/>
            <person name="Perotto S."/>
            <person name="Kohler A."/>
            <person name="Nagy L.G."/>
            <person name="Floudas D."/>
            <person name="Copeland A."/>
            <person name="Barry K.W."/>
            <person name="Cichocki N."/>
            <person name="Veneault-Fourrey C."/>
            <person name="LaButti K."/>
            <person name="Lindquist E.A."/>
            <person name="Lipzen A."/>
            <person name="Lundell T."/>
            <person name="Morin E."/>
            <person name="Murat C."/>
            <person name="Sun H."/>
            <person name="Tunlid A."/>
            <person name="Henrissat B."/>
            <person name="Grigoriev I.V."/>
            <person name="Hibbett D.S."/>
            <person name="Martin F."/>
            <person name="Nordberg H.P."/>
            <person name="Cantor M.N."/>
            <person name="Hua S.X."/>
        </authorList>
    </citation>
    <scope>NUCLEOTIDE SEQUENCE [LARGE SCALE GENOMIC DNA]</scope>
    <source>
        <strain evidence="1 2">MUT 4182</strain>
    </source>
</reference>
<reference evidence="2" key="2">
    <citation type="submission" date="2015-01" db="EMBL/GenBank/DDBJ databases">
        <title>Evolutionary Origins and Diversification of the Mycorrhizal Mutualists.</title>
        <authorList>
            <consortium name="DOE Joint Genome Institute"/>
            <consortium name="Mycorrhizal Genomics Consortium"/>
            <person name="Kohler A."/>
            <person name="Kuo A."/>
            <person name="Nagy L.G."/>
            <person name="Floudas D."/>
            <person name="Copeland A."/>
            <person name="Barry K.W."/>
            <person name="Cichocki N."/>
            <person name="Veneault-Fourrey C."/>
            <person name="LaButti K."/>
            <person name="Lindquist E.A."/>
            <person name="Lipzen A."/>
            <person name="Lundell T."/>
            <person name="Morin E."/>
            <person name="Murat C."/>
            <person name="Riley R."/>
            <person name="Ohm R."/>
            <person name="Sun H."/>
            <person name="Tunlid A."/>
            <person name="Henrissat B."/>
            <person name="Grigoriev I.V."/>
            <person name="Hibbett D.S."/>
            <person name="Martin F."/>
        </authorList>
    </citation>
    <scope>NUCLEOTIDE SEQUENCE [LARGE SCALE GENOMIC DNA]</scope>
    <source>
        <strain evidence="2">MUT 4182</strain>
    </source>
</reference>
<name>A0A0C3QLT7_9AGAM</name>
<protein>
    <submittedName>
        <fullName evidence="1">Uncharacterized protein</fullName>
    </submittedName>
</protein>